<dbReference type="NCBIfam" id="NF033709">
    <property type="entry name" value="PorV_fam"/>
    <property type="match status" value="1"/>
</dbReference>
<dbReference type="EMBL" id="DTGZ01000054">
    <property type="protein sequence ID" value="HGV97267.1"/>
    <property type="molecule type" value="Genomic_DNA"/>
</dbReference>
<feature type="signal peptide" evidence="2">
    <location>
        <begin position="1"/>
        <end position="17"/>
    </location>
</feature>
<proteinExistence type="inferred from homology"/>
<gene>
    <name evidence="3" type="ORF">ENV60_03095</name>
</gene>
<sequence>MKRLLSIILLLSIPLFADFAKLGTSGAQFLKIGVGRGAAMGEAFVAISDDACATYWNPAGLGTLNKREFSLQHNEWIADIKHDYLTVALPLSNFGTLGISLTALTMGDMEYTTVDDPATNTVREDTGTGKFFGASDFALGFTFGRMFTDRLAAGATLKAVQEQVWDMIAGGLATDFGIQYNTGFKGLRIAAAMANFGSDIRFSGRQLETVTEPFPNSPLDYEPIPVMKKTSPFALPLIFRFGIAMNPLENENQRLTIALDLNHPNDNYETINLGLEYGYLNMVFLRTGYKAYLNTDYMKAMTGAEPVYDSTLDKWTYPNWGDNTEWLLNNLTAGVGFNLKAGMRELKIDYAYMNKGILKATHRLGLTIGF</sequence>
<comment type="similarity">
    <text evidence="1">Belongs to the UPF0164 family.</text>
</comment>
<evidence type="ECO:0000256" key="1">
    <source>
        <dbReference type="ARBA" id="ARBA00005846"/>
    </source>
</evidence>
<accession>A0A7C4TB24</accession>
<name>A0A7C4TB24_UNCW3</name>
<comment type="caution">
    <text evidence="3">The sequence shown here is derived from an EMBL/GenBank/DDBJ whole genome shotgun (WGS) entry which is preliminary data.</text>
</comment>
<dbReference type="InterPro" id="IPR005362">
    <property type="entry name" value="UPF0164"/>
</dbReference>
<evidence type="ECO:0000256" key="2">
    <source>
        <dbReference type="SAM" id="SignalP"/>
    </source>
</evidence>
<feature type="chain" id="PRO_5027677310" evidence="2">
    <location>
        <begin position="18"/>
        <end position="370"/>
    </location>
</feature>
<protein>
    <submittedName>
        <fullName evidence="3">PorV/PorQ family protein</fullName>
    </submittedName>
</protein>
<dbReference type="Pfam" id="PF03687">
    <property type="entry name" value="UPF0164"/>
    <property type="match status" value="1"/>
</dbReference>
<dbReference type="AlphaFoldDB" id="A0A7C4TB24"/>
<organism evidence="3">
    <name type="scientific">candidate division WOR-3 bacterium</name>
    <dbReference type="NCBI Taxonomy" id="2052148"/>
    <lineage>
        <taxon>Bacteria</taxon>
        <taxon>Bacteria division WOR-3</taxon>
    </lineage>
</organism>
<dbReference type="Gene3D" id="2.40.160.60">
    <property type="entry name" value="Outer membrane protein transport protein (OMPP1/FadL/TodX)"/>
    <property type="match status" value="1"/>
</dbReference>
<keyword evidence="2" id="KW-0732">Signal</keyword>
<reference evidence="3" key="1">
    <citation type="journal article" date="2020" name="mSystems">
        <title>Genome- and Community-Level Interaction Insights into Carbon Utilization and Element Cycling Functions of Hydrothermarchaeota in Hydrothermal Sediment.</title>
        <authorList>
            <person name="Zhou Z."/>
            <person name="Liu Y."/>
            <person name="Xu W."/>
            <person name="Pan J."/>
            <person name="Luo Z.H."/>
            <person name="Li M."/>
        </authorList>
    </citation>
    <scope>NUCLEOTIDE SEQUENCE [LARGE SCALE GENOMIC DNA]</scope>
    <source>
        <strain evidence="3">SpSt-774</strain>
    </source>
</reference>
<evidence type="ECO:0000313" key="3">
    <source>
        <dbReference type="EMBL" id="HGV97267.1"/>
    </source>
</evidence>